<evidence type="ECO:0000313" key="4">
    <source>
        <dbReference type="Proteomes" id="UP000249260"/>
    </source>
</evidence>
<reference evidence="3 4" key="1">
    <citation type="submission" date="2018-06" db="EMBL/GenBank/DDBJ databases">
        <title>Paenibacillus montanisoli sp. nov., isolated from mountain area soil.</title>
        <authorList>
            <person name="Wu M."/>
        </authorList>
    </citation>
    <scope>NUCLEOTIDE SEQUENCE [LARGE SCALE GENOMIC DNA]</scope>
    <source>
        <strain evidence="3 4">RA17</strain>
    </source>
</reference>
<dbReference type="Proteomes" id="UP000249260">
    <property type="component" value="Unassembled WGS sequence"/>
</dbReference>
<keyword evidence="4" id="KW-1185">Reference proteome</keyword>
<name>A0A328TXJ5_9BACL</name>
<organism evidence="3 4">
    <name type="scientific">Paenibacillus montanisoli</name>
    <dbReference type="NCBI Taxonomy" id="2081970"/>
    <lineage>
        <taxon>Bacteria</taxon>
        <taxon>Bacillati</taxon>
        <taxon>Bacillota</taxon>
        <taxon>Bacilli</taxon>
        <taxon>Bacillales</taxon>
        <taxon>Paenibacillaceae</taxon>
        <taxon>Paenibacillus</taxon>
    </lineage>
</organism>
<dbReference type="AlphaFoldDB" id="A0A328TXJ5"/>
<feature type="domain" description="DUF5107" evidence="1">
    <location>
        <begin position="29"/>
        <end position="317"/>
    </location>
</feature>
<dbReference type="RefSeq" id="WP_112885405.1">
    <property type="nucleotide sequence ID" value="NZ_QLUW01000006.1"/>
</dbReference>
<dbReference type="Pfam" id="PF22256">
    <property type="entry name" value="BDI_1685-like_C"/>
    <property type="match status" value="1"/>
</dbReference>
<dbReference type="InterPro" id="IPR053983">
    <property type="entry name" value="BDI_1685-like_C"/>
</dbReference>
<dbReference type="InterPro" id="IPR033396">
    <property type="entry name" value="DUF5107"/>
</dbReference>
<protein>
    <submittedName>
        <fullName evidence="3">DUF5107 domain-containing protein</fullName>
    </submittedName>
</protein>
<dbReference type="OrthoDB" id="174931at2"/>
<evidence type="ECO:0000313" key="3">
    <source>
        <dbReference type="EMBL" id="RAP73821.1"/>
    </source>
</evidence>
<accession>A0A328TXJ5</accession>
<evidence type="ECO:0000259" key="1">
    <source>
        <dbReference type="Pfam" id="PF17128"/>
    </source>
</evidence>
<gene>
    <name evidence="3" type="ORF">DL346_26580</name>
</gene>
<dbReference type="EMBL" id="QLUW01000006">
    <property type="protein sequence ID" value="RAP73821.1"/>
    <property type="molecule type" value="Genomic_DNA"/>
</dbReference>
<evidence type="ECO:0000259" key="2">
    <source>
        <dbReference type="Pfam" id="PF22256"/>
    </source>
</evidence>
<dbReference type="Pfam" id="PF17128">
    <property type="entry name" value="DUF5107"/>
    <property type="match status" value="1"/>
</dbReference>
<comment type="caution">
    <text evidence="3">The sequence shown here is derived from an EMBL/GenBank/DDBJ whole genome shotgun (WGS) entry which is preliminary data.</text>
</comment>
<proteinExistence type="predicted"/>
<feature type="domain" description="BDI-1685-like C-terminal" evidence="2">
    <location>
        <begin position="354"/>
        <end position="549"/>
    </location>
</feature>
<sequence>MLILSEWKEPMLVHEVQPSGPVPTVCDDEGIYPYSSFYSTAERPVIRKLRMIAIENEWLKVTVCPDLGGKIHAITDKASGKNMLFDAGSVRPVRILPRMAFISGGIEVSFPIAHTPVQIEAVHAMAEQIGDRLYIWCGEREVRYGMHWTVEYSLGEQDRFLTQRATFVNPTSQAHAWMSWSNAALAARPDSEFHFPSGPALRHADVLEEIAWDGSREYRLADFDRMQGFFWRKPDVHAFGMFTPSLGCGLYHIADPAQTPGIKLWLYGLGRHEGWAHQTAYRKESYVEIQAGPLLEQADNTKLQPGGRHTHTEFWIPSTVPLNIRELELPAPQLVDVSRMPLFDWAERAVTAPWLSLLAAYGASDPARLPASPEPESNCWPPSGMEQLGNALQWAAQEAAEAANSPLWTYYQAVWLAGLGQMDEAIQLLQTVKLDCAYALLGRLLRVVKQDYEASRAAYDSIDSAAWQLHPQLFIERDMTLEGIGRSTVEEREGWFEQVDSLQDDGLIERKAVLLFDRGELQEAKALLSEHRFGNIHQRYERTMLWMRIHEALGQPDVDVPVQLGEDDLAVYGAYRVSDTPEK</sequence>